<comment type="function">
    <text evidence="7">Thiol protease which recognizes and hydrolyzes the peptide bond at the C-terminal Gly of ufm-1, a ubiquitin-like modifier protein bound to a number of target proteins. Required, with oct-4, for the localization of a subset of 7 transmembrane domain odorant receptors, including odr-10, to the cilia of olfactory neurons AWA and AWC. Operates in aggregation behavior, and responses to oxygen levels.</text>
</comment>
<dbReference type="MEROPS" id="C78.A03"/>
<dbReference type="Pfam" id="PF07910">
    <property type="entry name" value="Peptidase_C78"/>
    <property type="match status" value="1"/>
</dbReference>
<sequence length="478" mass="53602">MDLFVHFSTDSDTLQNGDVQRFIEDNGGVQTIRQFVGSVAVEREGLLAKVCERITANIRADDPNKIAEDMSKAFALEAEAVDTLCFLNTDKNIIFADRNESQLPNISPLFDGIKKAQFDKDWVEFVPLQAISTASNGNGETRLVPIVKVKNGPVTHYRLKALISGYTIIRAKDSTDVALERLRVALRRALFLFEKCATSANFATQDFIEVQCYAFLCEGNIICVCYPRSDDEALLRGFRAKLHKILNLSFDRPLLRASQAISFESSSRLLRDPHLYISNYKPKGELSLVKGHYDYHHYMQDGVDDTGWGCAYRSLQSIWSWLILQGHTDKPVPTHRQIQESLYECGDKDAKFVGSRQWIGSMELSYCLNNMLGLESRIISTNSGAEIADNVRQLAQHFKNSGAPVMIGGGMLAHTILGVDFNDLTGECAFLVLDPHYAGEEDISTVVSKGWCGWKAPSFWKQDDFYNMLLPMPPTNVI</sequence>
<evidence type="ECO:0000256" key="5">
    <source>
        <dbReference type="ARBA" id="ARBA00022801"/>
    </source>
</evidence>
<dbReference type="OrthoDB" id="417506at2759"/>
<evidence type="ECO:0000256" key="10">
    <source>
        <dbReference type="ARBA" id="ARBA00076114"/>
    </source>
</evidence>
<keyword evidence="6" id="KW-0788">Thiol protease</keyword>
<dbReference type="PANTHER" id="PTHR48153:SF2">
    <property type="entry name" value="UFM1-SPECIFIC PROTEASE 2"/>
    <property type="match status" value="1"/>
</dbReference>
<feature type="domain" description="UFSP1/2/DUB catalytic" evidence="11">
    <location>
        <begin position="285"/>
        <end position="469"/>
    </location>
</feature>
<dbReference type="InterPro" id="IPR012462">
    <property type="entry name" value="UFSP1/2_DUB_cat"/>
</dbReference>
<dbReference type="GO" id="GO:0005634">
    <property type="term" value="C:nucleus"/>
    <property type="evidence" value="ECO:0007669"/>
    <property type="project" value="TreeGrafter"/>
</dbReference>
<comment type="similarity">
    <text evidence="2">Belongs to the peptidase C78 family.</text>
</comment>
<dbReference type="PANTHER" id="PTHR48153">
    <property type="entry name" value="UFM1-SPECIFIC PROTEASE 2"/>
    <property type="match status" value="1"/>
</dbReference>
<dbReference type="InterPro" id="IPR038765">
    <property type="entry name" value="Papain-like_cys_pep_sf"/>
</dbReference>
<evidence type="ECO:0000313" key="12">
    <source>
        <dbReference type="EMBL" id="KHN78454.1"/>
    </source>
</evidence>
<gene>
    <name evidence="12" type="primary">F38A5.1</name>
    <name evidence="12" type="ORF">Tcan_02890</name>
</gene>
<comment type="subcellular location">
    <subcellularLocation>
        <location evidence="1">Endoplasmic reticulum membrane</location>
        <topology evidence="1">Peripheral membrane protein</topology>
    </subcellularLocation>
</comment>
<keyword evidence="4" id="KW-0833">Ubl conjugation pathway</keyword>
<reference evidence="12 13" key="1">
    <citation type="submission" date="2014-11" db="EMBL/GenBank/DDBJ databases">
        <title>Genetic blueprint of the zoonotic pathogen Toxocara canis.</title>
        <authorList>
            <person name="Zhu X.-Q."/>
            <person name="Korhonen P.K."/>
            <person name="Cai H."/>
            <person name="Young N.D."/>
            <person name="Nejsum P."/>
            <person name="von Samson-Himmelstjerna G."/>
            <person name="Boag P.R."/>
            <person name="Tan P."/>
            <person name="Li Q."/>
            <person name="Min J."/>
            <person name="Yang Y."/>
            <person name="Wang X."/>
            <person name="Fang X."/>
            <person name="Hall R.S."/>
            <person name="Hofmann A."/>
            <person name="Sternberg P.W."/>
            <person name="Jex A.R."/>
            <person name="Gasser R.B."/>
        </authorList>
    </citation>
    <scope>NUCLEOTIDE SEQUENCE [LARGE SCALE GENOMIC DNA]</scope>
    <source>
        <strain evidence="12">PN_DK_2014</strain>
    </source>
</reference>
<evidence type="ECO:0000256" key="9">
    <source>
        <dbReference type="ARBA" id="ARBA00073057"/>
    </source>
</evidence>
<keyword evidence="5" id="KW-0378">Hydrolase</keyword>
<organism evidence="12 13">
    <name type="scientific">Toxocara canis</name>
    <name type="common">Canine roundworm</name>
    <dbReference type="NCBI Taxonomy" id="6265"/>
    <lineage>
        <taxon>Eukaryota</taxon>
        <taxon>Metazoa</taxon>
        <taxon>Ecdysozoa</taxon>
        <taxon>Nematoda</taxon>
        <taxon>Chromadorea</taxon>
        <taxon>Rhabditida</taxon>
        <taxon>Spirurina</taxon>
        <taxon>Ascaridomorpha</taxon>
        <taxon>Ascaridoidea</taxon>
        <taxon>Toxocaridae</taxon>
        <taxon>Toxocara</taxon>
    </lineage>
</organism>
<evidence type="ECO:0000256" key="4">
    <source>
        <dbReference type="ARBA" id="ARBA00022786"/>
    </source>
</evidence>
<dbReference type="Gene3D" id="3.90.70.130">
    <property type="match status" value="1"/>
</dbReference>
<dbReference type="Proteomes" id="UP000031036">
    <property type="component" value="Unassembled WGS sequence"/>
</dbReference>
<dbReference type="SUPFAM" id="SSF54001">
    <property type="entry name" value="Cysteine proteinases"/>
    <property type="match status" value="1"/>
</dbReference>
<dbReference type="FunFam" id="3.90.70.130:FF:000001">
    <property type="entry name" value="Probable Ufm1-specific protease 2"/>
    <property type="match status" value="1"/>
</dbReference>
<dbReference type="GO" id="GO:0005789">
    <property type="term" value="C:endoplasmic reticulum membrane"/>
    <property type="evidence" value="ECO:0007669"/>
    <property type="project" value="UniProtKB-SubCell"/>
</dbReference>
<evidence type="ECO:0000256" key="7">
    <source>
        <dbReference type="ARBA" id="ARBA00056938"/>
    </source>
</evidence>
<evidence type="ECO:0000256" key="8">
    <source>
        <dbReference type="ARBA" id="ARBA00064300"/>
    </source>
</evidence>
<comment type="caution">
    <text evidence="12">The sequence shown here is derived from an EMBL/GenBank/DDBJ whole genome shotgun (WGS) entry which is preliminary data.</text>
</comment>
<name>A0A0B2VAF7_TOXCA</name>
<dbReference type="AlphaFoldDB" id="A0A0B2VAF7"/>
<accession>A0A0B2VAF7</accession>
<evidence type="ECO:0000259" key="11">
    <source>
        <dbReference type="Pfam" id="PF07910"/>
    </source>
</evidence>
<proteinExistence type="inferred from homology"/>
<keyword evidence="13" id="KW-1185">Reference proteome</keyword>
<protein>
    <recommendedName>
        <fullName evidence="9">Ufm1-specific protease</fullName>
    </recommendedName>
    <alternativeName>
        <fullName evidence="10">Odorant response abnormal protein 8</fullName>
    </alternativeName>
</protein>
<dbReference type="EMBL" id="JPKZ01002099">
    <property type="protein sequence ID" value="KHN78454.1"/>
    <property type="molecule type" value="Genomic_DNA"/>
</dbReference>
<evidence type="ECO:0000256" key="6">
    <source>
        <dbReference type="ARBA" id="ARBA00022807"/>
    </source>
</evidence>
<keyword evidence="3 12" id="KW-0645">Protease</keyword>
<dbReference type="GO" id="GO:0006508">
    <property type="term" value="P:proteolysis"/>
    <property type="evidence" value="ECO:0007669"/>
    <property type="project" value="UniProtKB-KW"/>
</dbReference>
<evidence type="ECO:0000256" key="2">
    <source>
        <dbReference type="ARBA" id="ARBA00008552"/>
    </source>
</evidence>
<evidence type="ECO:0000256" key="1">
    <source>
        <dbReference type="ARBA" id="ARBA00004406"/>
    </source>
</evidence>
<comment type="subunit">
    <text evidence="8">Interacts with odr-4.</text>
</comment>
<dbReference type="STRING" id="6265.A0A0B2VAF7"/>
<evidence type="ECO:0000313" key="13">
    <source>
        <dbReference type="Proteomes" id="UP000031036"/>
    </source>
</evidence>
<evidence type="ECO:0000256" key="3">
    <source>
        <dbReference type="ARBA" id="ARBA00022670"/>
    </source>
</evidence>
<dbReference type="GO" id="GO:0071567">
    <property type="term" value="F:deUFMylase activity"/>
    <property type="evidence" value="ECO:0007669"/>
    <property type="project" value="UniProtKB-ARBA"/>
</dbReference>